<feature type="compositionally biased region" description="Basic and acidic residues" evidence="1">
    <location>
        <begin position="13"/>
        <end position="24"/>
    </location>
</feature>
<name>A0AAN7SUU4_9EURO</name>
<accession>A0AAN7SUU4</accession>
<feature type="region of interest" description="Disordered" evidence="1">
    <location>
        <begin position="1"/>
        <end position="32"/>
    </location>
</feature>
<comment type="caution">
    <text evidence="2">The sequence shown here is derived from an EMBL/GenBank/DDBJ whole genome shotgun (WGS) entry which is preliminary data.</text>
</comment>
<feature type="region of interest" description="Disordered" evidence="1">
    <location>
        <begin position="160"/>
        <end position="223"/>
    </location>
</feature>
<dbReference type="AlphaFoldDB" id="A0AAN7SUU4"/>
<evidence type="ECO:0000256" key="1">
    <source>
        <dbReference type="SAM" id="MobiDB-lite"/>
    </source>
</evidence>
<evidence type="ECO:0000313" key="3">
    <source>
        <dbReference type="Proteomes" id="UP001309876"/>
    </source>
</evidence>
<protein>
    <submittedName>
        <fullName evidence="2">Uncharacterized protein</fullName>
    </submittedName>
</protein>
<evidence type="ECO:0000313" key="2">
    <source>
        <dbReference type="EMBL" id="KAK5082137.1"/>
    </source>
</evidence>
<dbReference type="EMBL" id="JAVRRJ010000008">
    <property type="protein sequence ID" value="KAK5082137.1"/>
    <property type="molecule type" value="Genomic_DNA"/>
</dbReference>
<organism evidence="2 3">
    <name type="scientific">Lithohypha guttulata</name>
    <dbReference type="NCBI Taxonomy" id="1690604"/>
    <lineage>
        <taxon>Eukaryota</taxon>
        <taxon>Fungi</taxon>
        <taxon>Dikarya</taxon>
        <taxon>Ascomycota</taxon>
        <taxon>Pezizomycotina</taxon>
        <taxon>Eurotiomycetes</taxon>
        <taxon>Chaetothyriomycetidae</taxon>
        <taxon>Chaetothyriales</taxon>
        <taxon>Trichomeriaceae</taxon>
        <taxon>Lithohypha</taxon>
    </lineage>
</organism>
<keyword evidence="3" id="KW-1185">Reference proteome</keyword>
<gene>
    <name evidence="2" type="ORF">LTR05_007280</name>
</gene>
<proteinExistence type="predicted"/>
<reference evidence="2 3" key="1">
    <citation type="submission" date="2023-08" db="EMBL/GenBank/DDBJ databases">
        <title>Black Yeasts Isolated from many extreme environments.</title>
        <authorList>
            <person name="Coleine C."/>
            <person name="Stajich J.E."/>
            <person name="Selbmann L."/>
        </authorList>
    </citation>
    <scope>NUCLEOTIDE SEQUENCE [LARGE SCALE GENOMIC DNA]</scope>
    <source>
        <strain evidence="2 3">CCFEE 5910</strain>
    </source>
</reference>
<sequence>MPPTRTIPPAKAVKTERTHEENQERAYIAASRRSDRSLEARVESARRASEIHKRRTGRSLRVTEQDVINEEMYEEEDDDLPMQYRRLTAHLQTGSSDFNRRLAAYLTNQVAMRNAVEQMANNSYNQQYGQQQMPYNQPRPNMFQPSIQHQQQLAPQHPAPLGAYRQAPYPSPHHPGFRQNHGRAYSSAVMPTSKAQTPPTPVSMSLDHRRMSTPSTVPSAIDTGAVKADPDYLRQTQSAIIPQTHFNPYWQDMTPFTTSLPPESQQMLAGVPALNMNDQFSASLMHGSEQYVGSPYYPWGNDFNHGMKPMPYHPAVSQGMSATLAPSVLATTTEPQGAASGRKQHPTFEGNFPSSHLDPLGLDHLSVPGKEGISPYSIASGQNTPGESFWSNFVQDGGWTDDATIGA</sequence>
<dbReference type="Proteomes" id="UP001309876">
    <property type="component" value="Unassembled WGS sequence"/>
</dbReference>